<evidence type="ECO:0000256" key="5">
    <source>
        <dbReference type="ARBA" id="ARBA00023136"/>
    </source>
</evidence>
<evidence type="ECO:0000256" key="2">
    <source>
        <dbReference type="ARBA" id="ARBA00022692"/>
    </source>
</evidence>
<organism evidence="8 9">
    <name type="scientific">Rothia terrae</name>
    <dbReference type="NCBI Taxonomy" id="396015"/>
    <lineage>
        <taxon>Bacteria</taxon>
        <taxon>Bacillati</taxon>
        <taxon>Actinomycetota</taxon>
        <taxon>Actinomycetes</taxon>
        <taxon>Micrococcales</taxon>
        <taxon>Micrococcaceae</taxon>
        <taxon>Rothia</taxon>
    </lineage>
</organism>
<evidence type="ECO:0000259" key="7">
    <source>
        <dbReference type="Pfam" id="PF05140"/>
    </source>
</evidence>
<keyword evidence="3" id="KW-0201">Cytochrome c-type biogenesis</keyword>
<dbReference type="Proteomes" id="UP000516404">
    <property type="component" value="Chromosome"/>
</dbReference>
<dbReference type="GO" id="GO:0016020">
    <property type="term" value="C:membrane"/>
    <property type="evidence" value="ECO:0007669"/>
    <property type="project" value="UniProtKB-SubCell"/>
</dbReference>
<dbReference type="GO" id="GO:0017004">
    <property type="term" value="P:cytochrome complex assembly"/>
    <property type="evidence" value="ECO:0007669"/>
    <property type="project" value="UniProtKB-KW"/>
</dbReference>
<evidence type="ECO:0000256" key="1">
    <source>
        <dbReference type="ARBA" id="ARBA00004141"/>
    </source>
</evidence>
<dbReference type="EMBL" id="CP061539">
    <property type="protein sequence ID" value="QNV38200.1"/>
    <property type="molecule type" value="Genomic_DNA"/>
</dbReference>
<dbReference type="RefSeq" id="WP_190724934.1">
    <property type="nucleotide sequence ID" value="NZ_CP061539.1"/>
</dbReference>
<keyword evidence="4 6" id="KW-1133">Transmembrane helix</keyword>
<name>A0A7H2BEV4_9MICC</name>
<dbReference type="GeneID" id="96623127"/>
<evidence type="ECO:0000313" key="8">
    <source>
        <dbReference type="EMBL" id="QNV38200.1"/>
    </source>
</evidence>
<proteinExistence type="predicted"/>
<feature type="transmembrane region" description="Helical" evidence="6">
    <location>
        <begin position="184"/>
        <end position="205"/>
    </location>
</feature>
<dbReference type="PANTHER" id="PTHR31566:SF0">
    <property type="entry name" value="CYTOCHROME C BIOGENESIS PROTEIN CCS1, CHLOROPLASTIC"/>
    <property type="match status" value="1"/>
</dbReference>
<dbReference type="AlphaFoldDB" id="A0A7H2BEV4"/>
<feature type="transmembrane region" description="Helical" evidence="6">
    <location>
        <begin position="459"/>
        <end position="477"/>
    </location>
</feature>
<dbReference type="Pfam" id="PF05140">
    <property type="entry name" value="ResB"/>
    <property type="match status" value="1"/>
</dbReference>
<evidence type="ECO:0000256" key="6">
    <source>
        <dbReference type="SAM" id="Phobius"/>
    </source>
</evidence>
<protein>
    <submittedName>
        <fullName evidence="8">Cytochrome c biogenesis protein ResB</fullName>
    </submittedName>
</protein>
<keyword evidence="9" id="KW-1185">Reference proteome</keyword>
<keyword evidence="2 6" id="KW-0812">Transmembrane</keyword>
<gene>
    <name evidence="8" type="ORF">IDM49_02660</name>
</gene>
<keyword evidence="5 6" id="KW-0472">Membrane</keyword>
<evidence type="ECO:0000256" key="4">
    <source>
        <dbReference type="ARBA" id="ARBA00022989"/>
    </source>
</evidence>
<dbReference type="InterPro" id="IPR007816">
    <property type="entry name" value="ResB-like_domain"/>
</dbReference>
<sequence length="530" mass="58462">MSSEKQSAPALGFMGMLRWAWTQLTKMNTAMFLLLMVAIAAVPGSIYPQRIQDTAKVTDYINAHPTWGPIADKLQLFDVFSSVWFSAIYLLLFISLIGCVLPRATKHFKAMKAAPARTPKTLSRLPQYRSITLPASTQKLPMSQAIEDAAEILKKRGYRVEIRDEGKSSSVGAERGYLREVGNILFHTAMIGVLIGVAIGSLFGYSGQKIMVEGDTFVNSLISYDMFSPGTNYNQDWLKPYSATLEKMDVTYDRQKSSPTYGKDIDYAAQVKVDPQNGEAPYTQELKVNKPIRINGASLYLIGNGYAPIIKVEDGEGNIAYEGPVVSLFAGDPNYTSSVILKVPDSEPDQLAFVGMFLPTGVEQEGAPPYSADPAPANPMLVLQSYTGDLGLDNGVPQNVYVVDTEKMTPLNTMAMGNGIILDTQNTQAKLPDGKGTITFEGLKRYVGMDIHYDPGKPIVLISAILAFLGLIISLYVPRRRVWVRAHEDADGLKIEYALLARGEDPRLIDEADKLTELFARRWDLEFVEQ</sequence>
<dbReference type="PANTHER" id="PTHR31566">
    <property type="entry name" value="CYTOCHROME C BIOGENESIS PROTEIN CCS1, CHLOROPLASTIC"/>
    <property type="match status" value="1"/>
</dbReference>
<dbReference type="InterPro" id="IPR023494">
    <property type="entry name" value="Cyt_c_bgen_Ccs1/CcsB/ResB"/>
</dbReference>
<evidence type="ECO:0000256" key="3">
    <source>
        <dbReference type="ARBA" id="ARBA00022748"/>
    </source>
</evidence>
<dbReference type="KEGG" id="rter:IDM49_02660"/>
<comment type="subcellular location">
    <subcellularLocation>
        <location evidence="1">Membrane</location>
        <topology evidence="1">Multi-pass membrane protein</topology>
    </subcellularLocation>
</comment>
<feature type="transmembrane region" description="Helical" evidence="6">
    <location>
        <begin position="83"/>
        <end position="102"/>
    </location>
</feature>
<feature type="domain" description="ResB-like" evidence="7">
    <location>
        <begin position="27"/>
        <end position="511"/>
    </location>
</feature>
<accession>A0A7H2BEV4</accession>
<evidence type="ECO:0000313" key="9">
    <source>
        <dbReference type="Proteomes" id="UP000516404"/>
    </source>
</evidence>
<reference evidence="8 9" key="1">
    <citation type="submission" date="2020-09" db="EMBL/GenBank/DDBJ databases">
        <title>Investigation of environmental microbes.</title>
        <authorList>
            <person name="Ou Y."/>
            <person name="Kang Q."/>
        </authorList>
    </citation>
    <scope>NUCLEOTIDE SEQUENCE [LARGE SCALE GENOMIC DNA]</scope>
    <source>
        <strain evidence="8 9">KJZ-14</strain>
    </source>
</reference>